<comment type="subcellular location">
    <subcellularLocation>
        <location evidence="1">Nucleus</location>
    </subcellularLocation>
</comment>
<keyword evidence="2" id="KW-0805">Transcription regulation</keyword>
<dbReference type="InterPro" id="IPR002100">
    <property type="entry name" value="TF_MADSbox"/>
</dbReference>
<protein>
    <recommendedName>
        <fullName evidence="7">MADS-box domain-containing protein</fullName>
    </recommendedName>
</protein>
<dbReference type="AlphaFoldDB" id="A0AAV2DKR1"/>
<keyword evidence="3" id="KW-0238">DNA-binding</keyword>
<accession>A0AAV2DKR1</accession>
<evidence type="ECO:0000313" key="8">
    <source>
        <dbReference type="EMBL" id="CAL1373813.1"/>
    </source>
</evidence>
<sequence length="201" mass="22629">MYRSQSLERRRRTLKKKAEELSTLCGIDVAYVRFDHNGRVDTWPEDPNKVKSIILKYREVNSNEKLSAGGSPASSDGCSREIRGTPETNRDLKPDEELLASHRSVEEKLEKVRRRIMNLEGNEKSRKKRRRRIYDLQTLNLIDSVGLSPAYSGTEHLCSSSSRTNSSPSCGSSMITGITSPDRSNSQISDPKSEWGALISL</sequence>
<keyword evidence="4" id="KW-0804">Transcription</keyword>
<keyword evidence="5" id="KW-0539">Nucleus</keyword>
<feature type="region of interest" description="Disordered" evidence="6">
    <location>
        <begin position="153"/>
        <end position="201"/>
    </location>
</feature>
<dbReference type="Pfam" id="PF00319">
    <property type="entry name" value="SRF-TF"/>
    <property type="match status" value="1"/>
</dbReference>
<evidence type="ECO:0000256" key="3">
    <source>
        <dbReference type="ARBA" id="ARBA00023125"/>
    </source>
</evidence>
<dbReference type="GO" id="GO:0003677">
    <property type="term" value="F:DNA binding"/>
    <property type="evidence" value="ECO:0007669"/>
    <property type="project" value="UniProtKB-KW"/>
</dbReference>
<gene>
    <name evidence="8" type="ORF">LTRI10_LOCUS15722</name>
</gene>
<feature type="compositionally biased region" description="Basic and acidic residues" evidence="6">
    <location>
        <begin position="78"/>
        <end position="98"/>
    </location>
</feature>
<feature type="domain" description="MADS-box" evidence="7">
    <location>
        <begin position="1"/>
        <end position="47"/>
    </location>
</feature>
<dbReference type="Proteomes" id="UP001497516">
    <property type="component" value="Chromosome 3"/>
</dbReference>
<name>A0AAV2DKR1_9ROSI</name>
<dbReference type="GO" id="GO:0046983">
    <property type="term" value="F:protein dimerization activity"/>
    <property type="evidence" value="ECO:0007669"/>
    <property type="project" value="InterPro"/>
</dbReference>
<dbReference type="EMBL" id="OZ034816">
    <property type="protein sequence ID" value="CAL1373813.1"/>
    <property type="molecule type" value="Genomic_DNA"/>
</dbReference>
<evidence type="ECO:0000256" key="5">
    <source>
        <dbReference type="ARBA" id="ARBA00023242"/>
    </source>
</evidence>
<feature type="compositionally biased region" description="Low complexity" evidence="6">
    <location>
        <begin position="159"/>
        <end position="173"/>
    </location>
</feature>
<dbReference type="SUPFAM" id="SSF55455">
    <property type="entry name" value="SRF-like"/>
    <property type="match status" value="1"/>
</dbReference>
<dbReference type="Gene3D" id="3.40.1810.10">
    <property type="entry name" value="Transcription factor, MADS-box"/>
    <property type="match status" value="1"/>
</dbReference>
<dbReference type="PROSITE" id="PS50066">
    <property type="entry name" value="MADS_BOX_2"/>
    <property type="match status" value="1"/>
</dbReference>
<dbReference type="GO" id="GO:0005634">
    <property type="term" value="C:nucleus"/>
    <property type="evidence" value="ECO:0007669"/>
    <property type="project" value="UniProtKB-SubCell"/>
</dbReference>
<evidence type="ECO:0000256" key="4">
    <source>
        <dbReference type="ARBA" id="ARBA00023163"/>
    </source>
</evidence>
<reference evidence="8 9" key="1">
    <citation type="submission" date="2024-04" db="EMBL/GenBank/DDBJ databases">
        <authorList>
            <person name="Fracassetti M."/>
        </authorList>
    </citation>
    <scope>NUCLEOTIDE SEQUENCE [LARGE SCALE GENOMIC DNA]</scope>
</reference>
<keyword evidence="9" id="KW-1185">Reference proteome</keyword>
<dbReference type="InterPro" id="IPR036879">
    <property type="entry name" value="TF_MADSbox_sf"/>
</dbReference>
<evidence type="ECO:0000259" key="7">
    <source>
        <dbReference type="PROSITE" id="PS50066"/>
    </source>
</evidence>
<organism evidence="8 9">
    <name type="scientific">Linum trigynum</name>
    <dbReference type="NCBI Taxonomy" id="586398"/>
    <lineage>
        <taxon>Eukaryota</taxon>
        <taxon>Viridiplantae</taxon>
        <taxon>Streptophyta</taxon>
        <taxon>Embryophyta</taxon>
        <taxon>Tracheophyta</taxon>
        <taxon>Spermatophyta</taxon>
        <taxon>Magnoliopsida</taxon>
        <taxon>eudicotyledons</taxon>
        <taxon>Gunneridae</taxon>
        <taxon>Pentapetalae</taxon>
        <taxon>rosids</taxon>
        <taxon>fabids</taxon>
        <taxon>Malpighiales</taxon>
        <taxon>Linaceae</taxon>
        <taxon>Linum</taxon>
    </lineage>
</organism>
<feature type="compositionally biased region" description="Polar residues" evidence="6">
    <location>
        <begin position="174"/>
        <end position="190"/>
    </location>
</feature>
<evidence type="ECO:0000256" key="2">
    <source>
        <dbReference type="ARBA" id="ARBA00023015"/>
    </source>
</evidence>
<evidence type="ECO:0000313" key="9">
    <source>
        <dbReference type="Proteomes" id="UP001497516"/>
    </source>
</evidence>
<proteinExistence type="predicted"/>
<feature type="region of interest" description="Disordered" evidence="6">
    <location>
        <begin position="64"/>
        <end position="98"/>
    </location>
</feature>
<evidence type="ECO:0000256" key="1">
    <source>
        <dbReference type="ARBA" id="ARBA00004123"/>
    </source>
</evidence>
<evidence type="ECO:0000256" key="6">
    <source>
        <dbReference type="SAM" id="MobiDB-lite"/>
    </source>
</evidence>